<sequence length="765" mass="87286">MDQLIEAQWTQGLAALTGTELGIKKPRGAKSHFADQLAMSTSVFIREMDPGSDAEPEARRVKGSLNVLLRKGLGRWAGDWILDTFRKDALKKLVPLLDALQKQYQDYISAESNKIDAAEWVIPAFHNVIDAIHSRLKVSGQLAHLFDEQLRAFDQEPALEVSSRFLAEFSAELAIRLPPSFDDVAHLYFETIFKQYEVSHPMTAIHRTHQHGHHSAHEASWEALLGNGRQSGSTDPGKQQDQQLSKKRRRVMQDGRFAMDLFVDDKDDELVEQLFHGSHGPGGEGVEALEKESQMQSYLDLCHKLEETGFAFHMTQVVTRMLYSKVESKIFTLFRRRWTMATLESGKEWMSFVVLPFLRLTLLPKKDREDPTGRKRFKMWASRLEFYFFKTFGDLRIEEFFDIIVECPESAPSVLDLKACIEWTGQREQLKEAILVAMEKRLLHPGAETKDIIEFYICTIKYLRILDPSGVMLDHTARAINQYLRTRDDTMRAIVSCIVDDSSDLLNNSTEGIQVGGEVDDDGSDNETWVPEPVNAGPDLSSARRRMADIISVLANIYDTNDRFIEEFQTNLADRLLQATDFGIEREVRQLELLKLRFGEADLHHCEVMLADVAESKRVNANIQSLRPDINVSATIASRYYWPVIEDEPLELPGPLKRSLEQYSAVFEVSKPAQKLSIFSSLGMVDVELELEDRTIEMQVEPMHAAIIYLFEDQDMWTLAAISAKLQVSEESLEQKMQLWIREGVLKEIGRFQYQLIENASSSST</sequence>
<keyword evidence="5" id="KW-1185">Reference proteome</keyword>
<organism evidence="4 5">
    <name type="scientific">Mortierella alpina</name>
    <name type="common">Oleaginous fungus</name>
    <name type="synonym">Mortierella renispora</name>
    <dbReference type="NCBI Taxonomy" id="64518"/>
    <lineage>
        <taxon>Eukaryota</taxon>
        <taxon>Fungi</taxon>
        <taxon>Fungi incertae sedis</taxon>
        <taxon>Mucoromycota</taxon>
        <taxon>Mortierellomycotina</taxon>
        <taxon>Mortierellomycetes</taxon>
        <taxon>Mortierellales</taxon>
        <taxon>Mortierellaceae</taxon>
        <taxon>Mortierella</taxon>
    </lineage>
</organism>
<feature type="compositionally biased region" description="Polar residues" evidence="2">
    <location>
        <begin position="228"/>
        <end position="243"/>
    </location>
</feature>
<evidence type="ECO:0000313" key="4">
    <source>
        <dbReference type="EMBL" id="KAF9957994.1"/>
    </source>
</evidence>
<dbReference type="AlphaFoldDB" id="A0A9P6J3Q2"/>
<dbReference type="SUPFAM" id="SSF75632">
    <property type="entry name" value="Cullin homology domain"/>
    <property type="match status" value="1"/>
</dbReference>
<dbReference type="Gene3D" id="1.20.1310.10">
    <property type="entry name" value="Cullin Repeats"/>
    <property type="match status" value="1"/>
</dbReference>
<dbReference type="GO" id="GO:0005680">
    <property type="term" value="C:anaphase-promoting complex"/>
    <property type="evidence" value="ECO:0007669"/>
    <property type="project" value="TreeGrafter"/>
</dbReference>
<dbReference type="InterPro" id="IPR036317">
    <property type="entry name" value="Cullin_homology_sf"/>
</dbReference>
<dbReference type="GO" id="GO:0006511">
    <property type="term" value="P:ubiquitin-dependent protein catabolic process"/>
    <property type="evidence" value="ECO:0007669"/>
    <property type="project" value="InterPro"/>
</dbReference>
<dbReference type="PROSITE" id="PS50069">
    <property type="entry name" value="CULLIN_2"/>
    <property type="match status" value="1"/>
</dbReference>
<evidence type="ECO:0000256" key="1">
    <source>
        <dbReference type="PROSITE-ProRule" id="PRU00330"/>
    </source>
</evidence>
<comment type="similarity">
    <text evidence="1">Belongs to the cullin family.</text>
</comment>
<evidence type="ECO:0000313" key="5">
    <source>
        <dbReference type="Proteomes" id="UP000738359"/>
    </source>
</evidence>
<dbReference type="InterPro" id="IPR057975">
    <property type="entry name" value="TPR_ANAPC2"/>
</dbReference>
<dbReference type="GO" id="GO:0031625">
    <property type="term" value="F:ubiquitin protein ligase binding"/>
    <property type="evidence" value="ECO:0007669"/>
    <property type="project" value="InterPro"/>
</dbReference>
<dbReference type="Pfam" id="PF25773">
    <property type="entry name" value="TPR_ANAPC2"/>
    <property type="match status" value="1"/>
</dbReference>
<accession>A0A9P6J3Q2</accession>
<dbReference type="InterPro" id="IPR059120">
    <property type="entry name" value="Cullin-like_AB"/>
</dbReference>
<dbReference type="PANTHER" id="PTHR45957">
    <property type="entry name" value="ANAPHASE-PROMOTING COMPLEX SUBUNIT 2"/>
    <property type="match status" value="1"/>
</dbReference>
<name>A0A9P6J3Q2_MORAP</name>
<evidence type="ECO:0000259" key="3">
    <source>
        <dbReference type="PROSITE" id="PS50069"/>
    </source>
</evidence>
<dbReference type="OrthoDB" id="5581181at2759"/>
<dbReference type="PANTHER" id="PTHR45957:SF1">
    <property type="entry name" value="ANAPHASE-PROMOTING COMPLEX SUBUNIT 2"/>
    <property type="match status" value="1"/>
</dbReference>
<feature type="region of interest" description="Disordered" evidence="2">
    <location>
        <begin position="226"/>
        <end position="249"/>
    </location>
</feature>
<proteinExistence type="inferred from homology"/>
<dbReference type="Pfam" id="PF26557">
    <property type="entry name" value="Cullin_AB"/>
    <property type="match status" value="1"/>
</dbReference>
<feature type="domain" description="Cullin family profile" evidence="3">
    <location>
        <begin position="551"/>
        <end position="741"/>
    </location>
</feature>
<comment type="caution">
    <text evidence="4">The sequence shown here is derived from an EMBL/GenBank/DDBJ whole genome shotgun (WGS) entry which is preliminary data.</text>
</comment>
<dbReference type="InterPro" id="IPR016158">
    <property type="entry name" value="Cullin_homology"/>
</dbReference>
<dbReference type="Gene3D" id="3.30.230.130">
    <property type="entry name" value="Cullin, Chain C, Domain 2"/>
    <property type="match status" value="1"/>
</dbReference>
<protein>
    <submittedName>
        <fullName evidence="4">Anaphase-promoting complex subunit 2</fullName>
    </submittedName>
</protein>
<dbReference type="Proteomes" id="UP000738359">
    <property type="component" value="Unassembled WGS sequence"/>
</dbReference>
<gene>
    <name evidence="4" type="primary">ANAPC2</name>
    <name evidence="4" type="ORF">BGZ70_009350</name>
</gene>
<dbReference type="GO" id="GO:0007091">
    <property type="term" value="P:metaphase/anaphase transition of mitotic cell cycle"/>
    <property type="evidence" value="ECO:0007669"/>
    <property type="project" value="TreeGrafter"/>
</dbReference>
<dbReference type="EMBL" id="JAAAHY010000752">
    <property type="protein sequence ID" value="KAF9957994.1"/>
    <property type="molecule type" value="Genomic_DNA"/>
</dbReference>
<dbReference type="SMART" id="SM00182">
    <property type="entry name" value="CULLIN"/>
    <property type="match status" value="1"/>
</dbReference>
<dbReference type="InterPro" id="IPR044554">
    <property type="entry name" value="ANAPC2"/>
</dbReference>
<evidence type="ECO:0000256" key="2">
    <source>
        <dbReference type="SAM" id="MobiDB-lite"/>
    </source>
</evidence>
<feature type="region of interest" description="Disordered" evidence="2">
    <location>
        <begin position="516"/>
        <end position="537"/>
    </location>
</feature>
<dbReference type="GO" id="GO:0070979">
    <property type="term" value="P:protein K11-linked ubiquitination"/>
    <property type="evidence" value="ECO:0007669"/>
    <property type="project" value="TreeGrafter"/>
</dbReference>
<reference evidence="4" key="1">
    <citation type="journal article" date="2020" name="Fungal Divers.">
        <title>Resolving the Mortierellaceae phylogeny through synthesis of multi-gene phylogenetics and phylogenomics.</title>
        <authorList>
            <person name="Vandepol N."/>
            <person name="Liber J."/>
            <person name="Desiro A."/>
            <person name="Na H."/>
            <person name="Kennedy M."/>
            <person name="Barry K."/>
            <person name="Grigoriev I.V."/>
            <person name="Miller A.N."/>
            <person name="O'Donnell K."/>
            <person name="Stajich J.E."/>
            <person name="Bonito G."/>
        </authorList>
    </citation>
    <scope>NUCLEOTIDE SEQUENCE</scope>
    <source>
        <strain evidence="4">CK1249</strain>
    </source>
</reference>